<evidence type="ECO:0000256" key="19">
    <source>
        <dbReference type="HAMAP-Rule" id="MF_00719"/>
    </source>
</evidence>
<evidence type="ECO:0000313" key="20">
    <source>
        <dbReference type="EMBL" id="MBA9027957.1"/>
    </source>
</evidence>
<comment type="similarity">
    <text evidence="4 19">Belongs to the CobS family.</text>
</comment>
<accession>A0ABR6CUE4</accession>
<evidence type="ECO:0000256" key="7">
    <source>
        <dbReference type="ARBA" id="ARBA00022475"/>
    </source>
</evidence>
<feature type="transmembrane region" description="Helical" evidence="19">
    <location>
        <begin position="37"/>
        <end position="55"/>
    </location>
</feature>
<evidence type="ECO:0000256" key="13">
    <source>
        <dbReference type="ARBA" id="ARBA00023136"/>
    </source>
</evidence>
<evidence type="ECO:0000256" key="17">
    <source>
        <dbReference type="ARBA" id="ARBA00048623"/>
    </source>
</evidence>
<evidence type="ECO:0000256" key="16">
    <source>
        <dbReference type="ARBA" id="ARBA00032853"/>
    </source>
</evidence>
<dbReference type="NCBIfam" id="TIGR00317">
    <property type="entry name" value="cobS"/>
    <property type="match status" value="1"/>
</dbReference>
<comment type="subcellular location">
    <subcellularLocation>
        <location evidence="2 19">Cell membrane</location>
        <topology evidence="2 19">Multi-pass membrane protein</topology>
    </subcellularLocation>
</comment>
<dbReference type="Proteomes" id="UP000626697">
    <property type="component" value="Unassembled WGS sequence"/>
</dbReference>
<comment type="cofactor">
    <cofactor evidence="1 19">
        <name>Mg(2+)</name>
        <dbReference type="ChEBI" id="CHEBI:18420"/>
    </cofactor>
</comment>
<keyword evidence="12 19" id="KW-1133">Transmembrane helix</keyword>
<evidence type="ECO:0000256" key="14">
    <source>
        <dbReference type="ARBA" id="ARBA00025228"/>
    </source>
</evidence>
<organism evidence="20 21">
    <name type="scientific">Peribacillus huizhouensis</name>
    <dbReference type="NCBI Taxonomy" id="1501239"/>
    <lineage>
        <taxon>Bacteria</taxon>
        <taxon>Bacillati</taxon>
        <taxon>Bacillota</taxon>
        <taxon>Bacilli</taxon>
        <taxon>Bacillales</taxon>
        <taxon>Bacillaceae</taxon>
        <taxon>Peribacillus</taxon>
    </lineage>
</organism>
<comment type="function">
    <text evidence="14 19">Joins adenosylcobinamide-GDP and alpha-ribazole to generate adenosylcobalamin (Ado-cobalamin). Also synthesizes adenosylcobalamin 5'-phosphate from adenosylcobinamide-GDP and alpha-ribazole 5'-phosphate.</text>
</comment>
<comment type="catalytic activity">
    <reaction evidence="17 19">
        <text>alpha-ribazole + adenosylcob(III)inamide-GDP = adenosylcob(III)alamin + GMP + H(+)</text>
        <dbReference type="Rhea" id="RHEA:16049"/>
        <dbReference type="ChEBI" id="CHEBI:10329"/>
        <dbReference type="ChEBI" id="CHEBI:15378"/>
        <dbReference type="ChEBI" id="CHEBI:18408"/>
        <dbReference type="ChEBI" id="CHEBI:58115"/>
        <dbReference type="ChEBI" id="CHEBI:60487"/>
        <dbReference type="EC" id="2.7.8.26"/>
    </reaction>
</comment>
<keyword evidence="21" id="KW-1185">Reference proteome</keyword>
<keyword evidence="11 19" id="KW-0460">Magnesium</keyword>
<feature type="transmembrane region" description="Helical" evidence="19">
    <location>
        <begin position="111"/>
        <end position="134"/>
    </location>
</feature>
<feature type="transmembrane region" description="Helical" evidence="19">
    <location>
        <begin position="140"/>
        <end position="163"/>
    </location>
</feature>
<evidence type="ECO:0000256" key="10">
    <source>
        <dbReference type="ARBA" id="ARBA00022692"/>
    </source>
</evidence>
<evidence type="ECO:0000256" key="1">
    <source>
        <dbReference type="ARBA" id="ARBA00001946"/>
    </source>
</evidence>
<evidence type="ECO:0000256" key="6">
    <source>
        <dbReference type="ARBA" id="ARBA00015850"/>
    </source>
</evidence>
<comment type="caution">
    <text evidence="20">The sequence shown here is derived from an EMBL/GenBank/DDBJ whole genome shotgun (WGS) entry which is preliminary data.</text>
</comment>
<keyword evidence="8 19" id="KW-0169">Cobalamin biosynthesis</keyword>
<sequence>MSVLIGYLINLQFFTAIPIKKPLPMDEPFIHRAVQTFPLAGLSLGLLTSGSLFALMEWTPFSLLAISFFVWLLTIILTGGLHLDGWIDASDALFSYQDKEKRLEIMSDPRTGAFGVLSVIILLSARFLFIYEIISRMNLASFFLIALIPAISKMVMGMLLYTMPLAKQEGLAAFFQRAAKKSSIHIYGLYLIVLLMMAFYINISLLYMSLIMIAVACILFLLIRRKTLNWFGGITGDVLGASVEGVELFLWLTVWGLPYFAMA</sequence>
<evidence type="ECO:0000256" key="18">
    <source>
        <dbReference type="ARBA" id="ARBA00049504"/>
    </source>
</evidence>
<evidence type="ECO:0000256" key="5">
    <source>
        <dbReference type="ARBA" id="ARBA00013200"/>
    </source>
</evidence>
<evidence type="ECO:0000256" key="3">
    <source>
        <dbReference type="ARBA" id="ARBA00004663"/>
    </source>
</evidence>
<dbReference type="PANTHER" id="PTHR34148">
    <property type="entry name" value="ADENOSYLCOBINAMIDE-GDP RIBAZOLETRANSFERASE"/>
    <property type="match status" value="1"/>
</dbReference>
<dbReference type="RefSeq" id="WP_182503226.1">
    <property type="nucleotide sequence ID" value="NZ_JACJHX010000010.1"/>
</dbReference>
<evidence type="ECO:0000256" key="12">
    <source>
        <dbReference type="ARBA" id="ARBA00022989"/>
    </source>
</evidence>
<feature type="transmembrane region" description="Helical" evidence="19">
    <location>
        <begin position="207"/>
        <end position="223"/>
    </location>
</feature>
<dbReference type="InterPro" id="IPR003805">
    <property type="entry name" value="CobS"/>
</dbReference>
<keyword evidence="7 19" id="KW-1003">Cell membrane</keyword>
<comment type="catalytic activity">
    <reaction evidence="18 19">
        <text>alpha-ribazole 5'-phosphate + adenosylcob(III)inamide-GDP = adenosylcob(III)alamin 5'-phosphate + GMP + H(+)</text>
        <dbReference type="Rhea" id="RHEA:23560"/>
        <dbReference type="ChEBI" id="CHEBI:15378"/>
        <dbReference type="ChEBI" id="CHEBI:57918"/>
        <dbReference type="ChEBI" id="CHEBI:58115"/>
        <dbReference type="ChEBI" id="CHEBI:60487"/>
        <dbReference type="ChEBI" id="CHEBI:60493"/>
        <dbReference type="EC" id="2.7.8.26"/>
    </reaction>
</comment>
<dbReference type="GO" id="GO:0051073">
    <property type="term" value="F:adenosylcobinamide-GDP ribazoletransferase activity"/>
    <property type="evidence" value="ECO:0007669"/>
    <property type="project" value="UniProtKB-EC"/>
</dbReference>
<dbReference type="HAMAP" id="MF_00719">
    <property type="entry name" value="CobS"/>
    <property type="match status" value="1"/>
</dbReference>
<feature type="transmembrane region" description="Helical" evidence="19">
    <location>
        <begin position="61"/>
        <end position="83"/>
    </location>
</feature>
<keyword evidence="13 19" id="KW-0472">Membrane</keyword>
<evidence type="ECO:0000256" key="9">
    <source>
        <dbReference type="ARBA" id="ARBA00022679"/>
    </source>
</evidence>
<comment type="pathway">
    <text evidence="3 19">Cofactor biosynthesis; adenosylcobalamin biosynthesis; adenosylcobalamin from cob(II)yrinate a,c-diamide: step 7/7.</text>
</comment>
<evidence type="ECO:0000313" key="21">
    <source>
        <dbReference type="Proteomes" id="UP000626697"/>
    </source>
</evidence>
<evidence type="ECO:0000256" key="15">
    <source>
        <dbReference type="ARBA" id="ARBA00032605"/>
    </source>
</evidence>
<dbReference type="EMBL" id="JACJHX010000010">
    <property type="protein sequence ID" value="MBA9027957.1"/>
    <property type="molecule type" value="Genomic_DNA"/>
</dbReference>
<name>A0ABR6CUE4_9BACI</name>
<evidence type="ECO:0000256" key="2">
    <source>
        <dbReference type="ARBA" id="ARBA00004651"/>
    </source>
</evidence>
<evidence type="ECO:0000256" key="8">
    <source>
        <dbReference type="ARBA" id="ARBA00022573"/>
    </source>
</evidence>
<reference evidence="20 21" key="1">
    <citation type="submission" date="2020-08" db="EMBL/GenBank/DDBJ databases">
        <title>Genomic Encyclopedia of Type Strains, Phase IV (KMG-IV): sequencing the most valuable type-strain genomes for metagenomic binning, comparative biology and taxonomic classification.</title>
        <authorList>
            <person name="Goeker M."/>
        </authorList>
    </citation>
    <scope>NUCLEOTIDE SEQUENCE [LARGE SCALE GENOMIC DNA]</scope>
    <source>
        <strain evidence="20 21">DSM 105481</strain>
    </source>
</reference>
<dbReference type="EC" id="2.7.8.26" evidence="5 19"/>
<gene>
    <name evidence="19" type="primary">cobS</name>
    <name evidence="20" type="ORF">HNP81_003249</name>
</gene>
<evidence type="ECO:0000256" key="4">
    <source>
        <dbReference type="ARBA" id="ARBA00010561"/>
    </source>
</evidence>
<feature type="transmembrane region" description="Helical" evidence="19">
    <location>
        <begin position="184"/>
        <end position="201"/>
    </location>
</feature>
<keyword evidence="10 19" id="KW-0812">Transmembrane</keyword>
<protein>
    <recommendedName>
        <fullName evidence="6 19">Adenosylcobinamide-GDP ribazoletransferase</fullName>
        <ecNumber evidence="5 19">2.7.8.26</ecNumber>
    </recommendedName>
    <alternativeName>
        <fullName evidence="16 19">Cobalamin synthase</fullName>
    </alternativeName>
    <alternativeName>
        <fullName evidence="15 19">Cobalamin-5'-phosphate synthase</fullName>
    </alternativeName>
</protein>
<keyword evidence="9 19" id="KW-0808">Transferase</keyword>
<proteinExistence type="inferred from homology"/>
<dbReference type="Pfam" id="PF02654">
    <property type="entry name" value="CobS"/>
    <property type="match status" value="1"/>
</dbReference>
<evidence type="ECO:0000256" key="11">
    <source>
        <dbReference type="ARBA" id="ARBA00022842"/>
    </source>
</evidence>
<dbReference type="PANTHER" id="PTHR34148:SF1">
    <property type="entry name" value="ADENOSYLCOBINAMIDE-GDP RIBAZOLETRANSFERASE"/>
    <property type="match status" value="1"/>
</dbReference>